<keyword evidence="1" id="KW-1133">Transmembrane helix</keyword>
<dbReference type="EMBL" id="KU144981">
    <property type="protein sequence ID" value="AMK59331.1"/>
    <property type="molecule type" value="Genomic_DNA"/>
</dbReference>
<evidence type="ECO:0000256" key="1">
    <source>
        <dbReference type="SAM" id="Phobius"/>
    </source>
</evidence>
<dbReference type="InterPro" id="IPR005572">
    <property type="entry name" value="Anti-sigma_E_RseA_N"/>
</dbReference>
<keyword evidence="1" id="KW-0812">Transmembrane</keyword>
<proteinExistence type="predicted"/>
<reference evidence="3" key="1">
    <citation type="journal article" date="2016" name="Appl. Environ. Microbiol.">
        <title>Functional Metagenomics of a Biostimulated Petroleum-Contaminated Soil Reveals an Extraordinary Diversity of Extradiol Dioxygenases.</title>
        <authorList>
            <person name="Terron-Gonzalez L."/>
            <person name="Martin-Cabello G."/>
            <person name="Ferrer M."/>
            <person name="Santero E."/>
        </authorList>
    </citation>
    <scope>NUCLEOTIDE SEQUENCE</scope>
</reference>
<feature type="domain" description="Anti sigma-E protein RseA N-terminal" evidence="2">
    <location>
        <begin position="7"/>
        <end position="86"/>
    </location>
</feature>
<protein>
    <submittedName>
        <fullName evidence="3">Anti-sigma factor MucA</fullName>
    </submittedName>
</protein>
<sequence length="194" mass="20507">MNRQNDAERVSALMDGELEGAEQDRAIDSLRDPALADAWRRWQFVRATLRHEASDATDLSARIAARIAAEPAVLAPAALARPRPAQRRVAVAAALAACLTLGVGIWLWNAGGEAPADARFQALYATAPQVTVASDSAGPATPAASTLSDNERENAYIVEHAEYAHRGLSTGLRDFTRVAMADEAVGDSDDGAGM</sequence>
<feature type="transmembrane region" description="Helical" evidence="1">
    <location>
        <begin position="89"/>
        <end position="108"/>
    </location>
</feature>
<dbReference type="Gene3D" id="1.10.10.880">
    <property type="entry name" value="Anti sigma-E protein RseA, N-terminal domain"/>
    <property type="match status" value="1"/>
</dbReference>
<dbReference type="InterPro" id="IPR052383">
    <property type="entry name" value="Anti-sigma-E_RseA-like"/>
</dbReference>
<evidence type="ECO:0000313" key="3">
    <source>
        <dbReference type="EMBL" id="AMK59331.1"/>
    </source>
</evidence>
<name>A0A126SYE7_9BACT</name>
<accession>A0A126SYE7</accession>
<dbReference type="GO" id="GO:0016989">
    <property type="term" value="F:sigma factor antagonist activity"/>
    <property type="evidence" value="ECO:0007669"/>
    <property type="project" value="InterPro"/>
</dbReference>
<keyword evidence="1" id="KW-0472">Membrane</keyword>
<dbReference type="AlphaFoldDB" id="A0A126SYE7"/>
<dbReference type="PANTHER" id="PTHR38104:SF1">
    <property type="entry name" value="ANTI-SIGMA-E FACTOR RSEA"/>
    <property type="match status" value="1"/>
</dbReference>
<dbReference type="Pfam" id="PF03872">
    <property type="entry name" value="RseA_N"/>
    <property type="match status" value="1"/>
</dbReference>
<evidence type="ECO:0000259" key="2">
    <source>
        <dbReference type="Pfam" id="PF03872"/>
    </source>
</evidence>
<organism evidence="3">
    <name type="scientific">uncultured bacterium UPO53</name>
    <dbReference type="NCBI Taxonomy" id="1776978"/>
    <lineage>
        <taxon>Bacteria</taxon>
        <taxon>environmental samples</taxon>
    </lineage>
</organism>
<dbReference type="CDD" id="cd16328">
    <property type="entry name" value="RseA_N"/>
    <property type="match status" value="1"/>
</dbReference>
<dbReference type="SUPFAM" id="SSF89069">
    <property type="entry name" value="N-terminal, cytoplasmic domain of anti-sigmaE factor RseA"/>
    <property type="match status" value="1"/>
</dbReference>
<dbReference type="PANTHER" id="PTHR38104">
    <property type="match status" value="1"/>
</dbReference>
<dbReference type="InterPro" id="IPR036147">
    <property type="entry name" value="Anti-sigma_E_RseA_N_sf"/>
</dbReference>